<dbReference type="GO" id="GO:0005737">
    <property type="term" value="C:cytoplasm"/>
    <property type="evidence" value="ECO:0007669"/>
    <property type="project" value="TreeGrafter"/>
</dbReference>
<dbReference type="PANTHER" id="PTHR42940">
    <property type="entry name" value="ALCOHOL DEHYDROGENASE 1-RELATED"/>
    <property type="match status" value="1"/>
</dbReference>
<keyword evidence="10" id="KW-1185">Reference proteome</keyword>
<reference evidence="9" key="2">
    <citation type="submission" date="2021-02" db="EMBL/GenBank/DDBJ databases">
        <title>Aspergillus luchuensis mut. kawachii IFO 4304 genome sequence.</title>
        <authorList>
            <person name="Mori K."/>
            <person name="Kadooka C."/>
            <person name="Goto M."/>
            <person name="Futagami T."/>
        </authorList>
    </citation>
    <scope>NUCLEOTIDE SEQUENCE</scope>
    <source>
        <strain evidence="9">IFO 4308</strain>
    </source>
</reference>
<dbReference type="KEGG" id="aluc:AKAW2_70032S"/>
<keyword evidence="6" id="KW-0520">NAD</keyword>
<comment type="similarity">
    <text evidence="2 7">Belongs to the zinc-containing alcohol dehydrogenase family.</text>
</comment>
<gene>
    <name evidence="9" type="primary">ADH1_2</name>
    <name evidence="9" type="ORF">AKAW2_70032S</name>
</gene>
<evidence type="ECO:0000256" key="3">
    <source>
        <dbReference type="ARBA" id="ARBA00022723"/>
    </source>
</evidence>
<dbReference type="Gene3D" id="3.40.50.720">
    <property type="entry name" value="NAD(P)-binding Rossmann-like Domain"/>
    <property type="match status" value="1"/>
</dbReference>
<evidence type="ECO:0000259" key="8">
    <source>
        <dbReference type="SMART" id="SM00829"/>
    </source>
</evidence>
<dbReference type="InterPro" id="IPR013154">
    <property type="entry name" value="ADH-like_N"/>
</dbReference>
<dbReference type="PANTHER" id="PTHR42940:SF2">
    <property type="entry name" value="DEHYDROGENASE FAMILY OXIDOREDUCTASE, PUTATIVE (JCVI)-RELATED"/>
    <property type="match status" value="1"/>
</dbReference>
<dbReference type="InterPro" id="IPR011032">
    <property type="entry name" value="GroES-like_sf"/>
</dbReference>
<dbReference type="Proteomes" id="UP000661280">
    <property type="component" value="Chromosome 7"/>
</dbReference>
<sequence length="369" mass="40086">MSTDNPATRKVAVCIDTQHIKVEERPLPIPNDSEVVVLIEASGICATDLHLVRRSIPYLQREVDVCGHEGVGRIVALGPDVDTSEWRLGDRVAHRWIFDVCRNCEMCQEGNEQLCDSRKLSGKDVEGCWGEYTIVNSKYLMRISEDISATEAAPTLCAGMSGRPHASVLMLNNSVIPGTTAYRAIRTTGLTSGQWIAIIGAGGGLGHLAIQYAKASGLRVLGIDTGPSKRELSCKLGVTSYIDFMDTPDLTADVIRVTDGGPHGVIVVSSSSMAYEQALQYVRKMGIIVCIGITPNKMHFPIGPEYFVARGVRLTGSSTGTMEDTREALQYVRDGRVKPMIVEVRLEDIGACLQALEKGEGDGRFVVKF</sequence>
<dbReference type="CDD" id="cd08297">
    <property type="entry name" value="CAD3"/>
    <property type="match status" value="1"/>
</dbReference>
<keyword evidence="5" id="KW-0560">Oxidoreductase</keyword>
<dbReference type="SUPFAM" id="SSF50129">
    <property type="entry name" value="GroES-like"/>
    <property type="match status" value="1"/>
</dbReference>
<accession>A0A7R7WHQ4</accession>
<dbReference type="RefSeq" id="XP_041546916.1">
    <property type="nucleotide sequence ID" value="XM_041682569.1"/>
</dbReference>
<dbReference type="InterPro" id="IPR020843">
    <property type="entry name" value="ER"/>
</dbReference>
<reference evidence="9" key="1">
    <citation type="submission" date="2021-01" db="EMBL/GenBank/DDBJ databases">
        <authorList>
            <consortium name="Aspergillus luchuensis mut. kawachii IFO 4304 genome sequencing consortium"/>
            <person name="Kazuki M."/>
            <person name="Futagami T."/>
        </authorList>
    </citation>
    <scope>NUCLEOTIDE SEQUENCE</scope>
    <source>
        <strain evidence="9">IFO 4308</strain>
    </source>
</reference>
<evidence type="ECO:0000256" key="1">
    <source>
        <dbReference type="ARBA" id="ARBA00001947"/>
    </source>
</evidence>
<dbReference type="InterPro" id="IPR036291">
    <property type="entry name" value="NAD(P)-bd_dom_sf"/>
</dbReference>
<dbReference type="InterPro" id="IPR002328">
    <property type="entry name" value="ADH_Zn_CS"/>
</dbReference>
<name>A0A7R7WHQ4_ASPKA</name>
<dbReference type="PROSITE" id="PS00059">
    <property type="entry name" value="ADH_ZINC"/>
    <property type="match status" value="1"/>
</dbReference>
<dbReference type="GO" id="GO:0008270">
    <property type="term" value="F:zinc ion binding"/>
    <property type="evidence" value="ECO:0007669"/>
    <property type="project" value="InterPro"/>
</dbReference>
<dbReference type="GeneID" id="64964475"/>
<dbReference type="OrthoDB" id="1879366at2759"/>
<evidence type="ECO:0000256" key="2">
    <source>
        <dbReference type="ARBA" id="ARBA00008072"/>
    </source>
</evidence>
<protein>
    <submittedName>
        <fullName evidence="9">Alcohol dehydrogenase</fullName>
    </submittedName>
</protein>
<evidence type="ECO:0000313" key="9">
    <source>
        <dbReference type="EMBL" id="BCS03154.1"/>
    </source>
</evidence>
<evidence type="ECO:0000256" key="6">
    <source>
        <dbReference type="ARBA" id="ARBA00023027"/>
    </source>
</evidence>
<dbReference type="GO" id="GO:0004022">
    <property type="term" value="F:alcohol dehydrogenase (NAD+) activity"/>
    <property type="evidence" value="ECO:0007669"/>
    <property type="project" value="TreeGrafter"/>
</dbReference>
<dbReference type="FunFam" id="3.40.50.720:FF:000039">
    <property type="entry name" value="Alcohol dehydrogenase AdhP"/>
    <property type="match status" value="1"/>
</dbReference>
<evidence type="ECO:0000313" key="10">
    <source>
        <dbReference type="Proteomes" id="UP000661280"/>
    </source>
</evidence>
<dbReference type="Gene3D" id="3.90.180.10">
    <property type="entry name" value="Medium-chain alcohol dehydrogenases, catalytic domain"/>
    <property type="match status" value="1"/>
</dbReference>
<evidence type="ECO:0000256" key="7">
    <source>
        <dbReference type="RuleBase" id="RU361277"/>
    </source>
</evidence>
<organism evidence="9 10">
    <name type="scientific">Aspergillus kawachii</name>
    <name type="common">White koji mold</name>
    <name type="synonym">Aspergillus awamori var. kawachi</name>
    <dbReference type="NCBI Taxonomy" id="1069201"/>
    <lineage>
        <taxon>Eukaryota</taxon>
        <taxon>Fungi</taxon>
        <taxon>Dikarya</taxon>
        <taxon>Ascomycota</taxon>
        <taxon>Pezizomycotina</taxon>
        <taxon>Eurotiomycetes</taxon>
        <taxon>Eurotiomycetidae</taxon>
        <taxon>Eurotiales</taxon>
        <taxon>Aspergillaceae</taxon>
        <taxon>Aspergillus</taxon>
        <taxon>Aspergillus subgen. Circumdati</taxon>
    </lineage>
</organism>
<keyword evidence="3 7" id="KW-0479">Metal-binding</keyword>
<evidence type="ECO:0000256" key="5">
    <source>
        <dbReference type="ARBA" id="ARBA00023002"/>
    </source>
</evidence>
<dbReference type="InterPro" id="IPR013149">
    <property type="entry name" value="ADH-like_C"/>
</dbReference>
<comment type="cofactor">
    <cofactor evidence="1 7">
        <name>Zn(2+)</name>
        <dbReference type="ChEBI" id="CHEBI:29105"/>
    </cofactor>
</comment>
<keyword evidence="4 7" id="KW-0862">Zinc</keyword>
<evidence type="ECO:0000256" key="4">
    <source>
        <dbReference type="ARBA" id="ARBA00022833"/>
    </source>
</evidence>
<dbReference type="Pfam" id="PF00107">
    <property type="entry name" value="ADH_zinc_N"/>
    <property type="match status" value="1"/>
</dbReference>
<dbReference type="EMBL" id="AP024431">
    <property type="protein sequence ID" value="BCS03154.1"/>
    <property type="molecule type" value="Genomic_DNA"/>
</dbReference>
<proteinExistence type="inferred from homology"/>
<feature type="domain" description="Enoyl reductase (ER)" evidence="8">
    <location>
        <begin position="16"/>
        <end position="367"/>
    </location>
</feature>
<dbReference type="SMART" id="SM00829">
    <property type="entry name" value="PKS_ER"/>
    <property type="match status" value="1"/>
</dbReference>
<dbReference type="SUPFAM" id="SSF51735">
    <property type="entry name" value="NAD(P)-binding Rossmann-fold domains"/>
    <property type="match status" value="1"/>
</dbReference>
<dbReference type="Pfam" id="PF08240">
    <property type="entry name" value="ADH_N"/>
    <property type="match status" value="1"/>
</dbReference>
<dbReference type="AlphaFoldDB" id="A0A7R7WHQ4"/>